<name>A0A0F9RWU7_9ZZZZ</name>
<accession>A0A0F9RWU7</accession>
<sequence length="61" mass="7162">MTLEYKKLTKDEAEDMVNYLKTIAWHEGNRGHFTLGVTSEDRTDEAGNKYLQLRVNIPYKE</sequence>
<gene>
    <name evidence="1" type="ORF">LCGC14_0543730</name>
</gene>
<dbReference type="EMBL" id="LAZR01000732">
    <property type="protein sequence ID" value="KKN59274.1"/>
    <property type="molecule type" value="Genomic_DNA"/>
</dbReference>
<reference evidence="1" key="1">
    <citation type="journal article" date="2015" name="Nature">
        <title>Complex archaea that bridge the gap between prokaryotes and eukaryotes.</title>
        <authorList>
            <person name="Spang A."/>
            <person name="Saw J.H."/>
            <person name="Jorgensen S.L."/>
            <person name="Zaremba-Niedzwiedzka K."/>
            <person name="Martijn J."/>
            <person name="Lind A.E."/>
            <person name="van Eijk R."/>
            <person name="Schleper C."/>
            <person name="Guy L."/>
            <person name="Ettema T.J."/>
        </authorList>
    </citation>
    <scope>NUCLEOTIDE SEQUENCE</scope>
</reference>
<evidence type="ECO:0000313" key="1">
    <source>
        <dbReference type="EMBL" id="KKN59274.1"/>
    </source>
</evidence>
<comment type="caution">
    <text evidence="1">The sequence shown here is derived from an EMBL/GenBank/DDBJ whole genome shotgun (WGS) entry which is preliminary data.</text>
</comment>
<organism evidence="1">
    <name type="scientific">marine sediment metagenome</name>
    <dbReference type="NCBI Taxonomy" id="412755"/>
    <lineage>
        <taxon>unclassified sequences</taxon>
        <taxon>metagenomes</taxon>
        <taxon>ecological metagenomes</taxon>
    </lineage>
</organism>
<proteinExistence type="predicted"/>
<protein>
    <submittedName>
        <fullName evidence="1">Uncharacterized protein</fullName>
    </submittedName>
</protein>
<dbReference type="AlphaFoldDB" id="A0A0F9RWU7"/>